<protein>
    <submittedName>
        <fullName evidence="3">Uncharacterized protein</fullName>
    </submittedName>
</protein>
<dbReference type="Proteomes" id="UP000030752">
    <property type="component" value="Unassembled WGS sequence"/>
</dbReference>
<name>W2RZW3_CYPE1</name>
<feature type="compositionally biased region" description="Basic and acidic residues" evidence="1">
    <location>
        <begin position="263"/>
        <end position="283"/>
    </location>
</feature>
<dbReference type="InParanoid" id="W2RZW3"/>
<organism evidence="3 4">
    <name type="scientific">Cyphellophora europaea (strain CBS 101466)</name>
    <name type="common">Phialophora europaea</name>
    <dbReference type="NCBI Taxonomy" id="1220924"/>
    <lineage>
        <taxon>Eukaryota</taxon>
        <taxon>Fungi</taxon>
        <taxon>Dikarya</taxon>
        <taxon>Ascomycota</taxon>
        <taxon>Pezizomycotina</taxon>
        <taxon>Eurotiomycetes</taxon>
        <taxon>Chaetothyriomycetidae</taxon>
        <taxon>Chaetothyriales</taxon>
        <taxon>Cyphellophoraceae</taxon>
        <taxon>Cyphellophora</taxon>
    </lineage>
</organism>
<keyword evidence="2" id="KW-0472">Membrane</keyword>
<gene>
    <name evidence="3" type="ORF">HMPREF1541_03906</name>
</gene>
<sequence length="283" mass="30211">MSSAADRLAAAKGSLESYYTQSHPQLSKRDLSAAAKEHLAQIKGAFESSHSPLSKRDLSAVAKEHLAEIKGVFEASHSPLSKRDRIAASAADRLAAAKSALEGSISSSSKLFRRDLSHDSAAQRLAAAKQGLEDAIGGAGSALVKRAEDDQDKPVQGEAELPVSNFQKTVMPIVIGLVLLFLFAAAASWIVWRRRQKNKAGESAEHRRKHLDLEDDGADEDYGFELPQNQRVQNVGFGGAAAGATSNVSIGAGAQQGRKRTGSLKEEHAKGEDARETNSKEFV</sequence>
<evidence type="ECO:0000256" key="2">
    <source>
        <dbReference type="SAM" id="Phobius"/>
    </source>
</evidence>
<proteinExistence type="predicted"/>
<dbReference type="RefSeq" id="XP_008716476.1">
    <property type="nucleotide sequence ID" value="XM_008718254.1"/>
</dbReference>
<evidence type="ECO:0000313" key="4">
    <source>
        <dbReference type="Proteomes" id="UP000030752"/>
    </source>
</evidence>
<feature type="transmembrane region" description="Helical" evidence="2">
    <location>
        <begin position="170"/>
        <end position="192"/>
    </location>
</feature>
<feature type="region of interest" description="Disordered" evidence="1">
    <location>
        <begin position="198"/>
        <end position="223"/>
    </location>
</feature>
<accession>W2RZW3</accession>
<dbReference type="AlphaFoldDB" id="W2RZW3"/>
<keyword evidence="2" id="KW-0812">Transmembrane</keyword>
<feature type="region of interest" description="Disordered" evidence="1">
    <location>
        <begin position="245"/>
        <end position="283"/>
    </location>
</feature>
<dbReference type="VEuPathDB" id="FungiDB:HMPREF1541_03906"/>
<evidence type="ECO:0000313" key="3">
    <source>
        <dbReference type="EMBL" id="ETN41967.1"/>
    </source>
</evidence>
<keyword evidence="2" id="KW-1133">Transmembrane helix</keyword>
<evidence type="ECO:0000256" key="1">
    <source>
        <dbReference type="SAM" id="MobiDB-lite"/>
    </source>
</evidence>
<feature type="compositionally biased region" description="Acidic residues" evidence="1">
    <location>
        <begin position="213"/>
        <end position="223"/>
    </location>
</feature>
<keyword evidence="4" id="KW-1185">Reference proteome</keyword>
<dbReference type="GeneID" id="19971245"/>
<reference evidence="3 4" key="1">
    <citation type="submission" date="2013-03" db="EMBL/GenBank/DDBJ databases">
        <title>The Genome Sequence of Phialophora europaea CBS 101466.</title>
        <authorList>
            <consortium name="The Broad Institute Genomics Platform"/>
            <person name="Cuomo C."/>
            <person name="de Hoog S."/>
            <person name="Gorbushina A."/>
            <person name="Walker B."/>
            <person name="Young S.K."/>
            <person name="Zeng Q."/>
            <person name="Gargeya S."/>
            <person name="Fitzgerald M."/>
            <person name="Haas B."/>
            <person name="Abouelleil A."/>
            <person name="Allen A.W."/>
            <person name="Alvarado L."/>
            <person name="Arachchi H.M."/>
            <person name="Berlin A.M."/>
            <person name="Chapman S.B."/>
            <person name="Gainer-Dewar J."/>
            <person name="Goldberg J."/>
            <person name="Griggs A."/>
            <person name="Gujja S."/>
            <person name="Hansen M."/>
            <person name="Howarth C."/>
            <person name="Imamovic A."/>
            <person name="Ireland A."/>
            <person name="Larimer J."/>
            <person name="McCowan C."/>
            <person name="Murphy C."/>
            <person name="Pearson M."/>
            <person name="Poon T.W."/>
            <person name="Priest M."/>
            <person name="Roberts A."/>
            <person name="Saif S."/>
            <person name="Shea T."/>
            <person name="Sisk P."/>
            <person name="Sykes S."/>
            <person name="Wortman J."/>
            <person name="Nusbaum C."/>
            <person name="Birren B."/>
        </authorList>
    </citation>
    <scope>NUCLEOTIDE SEQUENCE [LARGE SCALE GENOMIC DNA]</scope>
    <source>
        <strain evidence="3 4">CBS 101466</strain>
    </source>
</reference>
<dbReference type="HOGENOM" id="CLU_983589_0_0_1"/>
<dbReference type="OrthoDB" id="10659165at2759"/>
<dbReference type="EMBL" id="KB822719">
    <property type="protein sequence ID" value="ETN41967.1"/>
    <property type="molecule type" value="Genomic_DNA"/>
</dbReference>